<evidence type="ECO:0000259" key="4">
    <source>
        <dbReference type="Pfam" id="PF00669"/>
    </source>
</evidence>
<accession>A0A517ZCN2</accession>
<dbReference type="GO" id="GO:0005576">
    <property type="term" value="C:extracellular region"/>
    <property type="evidence" value="ECO:0007669"/>
    <property type="project" value="UniProtKB-SubCell"/>
</dbReference>
<sequence length="472" mass="48210">MALVLANNVSSLNAQHNLTRSSNNLAKSVERLSSGLKINRGADGPAALVISEKQRAQIAGLEQAIENSEKAVSLVQTAEGALNEINSLLVKVRSLALDSANAGVNDTDALAANQAEISNALDTINRIANNTQFGTKKLLDGSAGVTGTATDTDISVLKATADTAAGTYAVSVGTRAERAYVDTTTALAAGTLAQDETLTINDVSITLNSGLTRVEVQNRINEFTAQTGVVAEDDGAGTGIRLRTEAFGTAASISVVSNQSGANSAGFTTSEQTDTGVNAIATIGANTFTGVGNVVTATSGVTEGLVITIGADPADSTQTVNGANGNVSISDNALQFQVGPNANQTAEIAIDKVNPTSLGVGVAGNQFASLNDVDVTSATKAQDAIAVIDAAIDDITNARGTLGAFQQNTLESTANNLRTTLENTVNAESVIRDTDFASEIANFTRQQVLVQAGTSVLGNANQQSQLVLSLLQ</sequence>
<evidence type="ECO:0000256" key="2">
    <source>
        <dbReference type="ARBA" id="ARBA00023143"/>
    </source>
</evidence>
<dbReference type="PANTHER" id="PTHR42792:SF2">
    <property type="entry name" value="FLAGELLIN"/>
    <property type="match status" value="1"/>
</dbReference>
<dbReference type="Gene3D" id="1.20.1330.10">
    <property type="entry name" value="f41 fragment of flagellin, N-terminal domain"/>
    <property type="match status" value="2"/>
</dbReference>
<dbReference type="GO" id="GO:0005198">
    <property type="term" value="F:structural molecule activity"/>
    <property type="evidence" value="ECO:0007669"/>
    <property type="project" value="UniProtKB-UniRule"/>
</dbReference>
<keyword evidence="6" id="KW-0969">Cilium</keyword>
<dbReference type="AlphaFoldDB" id="A0A517ZCN2"/>
<name>A0A517ZCN2_9PLAN</name>
<dbReference type="KEGG" id="mri:Mal4_45680"/>
<dbReference type="PANTHER" id="PTHR42792">
    <property type="entry name" value="FLAGELLIN"/>
    <property type="match status" value="1"/>
</dbReference>
<dbReference type="Proteomes" id="UP000320496">
    <property type="component" value="Chromosome"/>
</dbReference>
<organism evidence="6 7">
    <name type="scientific">Maioricimonas rarisocia</name>
    <dbReference type="NCBI Taxonomy" id="2528026"/>
    <lineage>
        <taxon>Bacteria</taxon>
        <taxon>Pseudomonadati</taxon>
        <taxon>Planctomycetota</taxon>
        <taxon>Planctomycetia</taxon>
        <taxon>Planctomycetales</taxon>
        <taxon>Planctomycetaceae</taxon>
        <taxon>Maioricimonas</taxon>
    </lineage>
</organism>
<protein>
    <recommendedName>
        <fullName evidence="3">Flagellin</fullName>
    </recommendedName>
</protein>
<evidence type="ECO:0000256" key="3">
    <source>
        <dbReference type="RuleBase" id="RU362073"/>
    </source>
</evidence>
<dbReference type="SUPFAM" id="SSF64518">
    <property type="entry name" value="Phase 1 flagellin"/>
    <property type="match status" value="1"/>
</dbReference>
<proteinExistence type="inferred from homology"/>
<dbReference type="InterPro" id="IPR046358">
    <property type="entry name" value="Flagellin_C"/>
</dbReference>
<keyword evidence="7" id="KW-1185">Reference proteome</keyword>
<comment type="similarity">
    <text evidence="1 3">Belongs to the bacterial flagellin family.</text>
</comment>
<evidence type="ECO:0000313" key="7">
    <source>
        <dbReference type="Proteomes" id="UP000320496"/>
    </source>
</evidence>
<dbReference type="RefSeq" id="WP_145371353.1">
    <property type="nucleotide sequence ID" value="NZ_CP036275.1"/>
</dbReference>
<keyword evidence="2 3" id="KW-0975">Bacterial flagellum</keyword>
<dbReference type="PRINTS" id="PR00207">
    <property type="entry name" value="FLAGELLIN"/>
</dbReference>
<keyword evidence="6" id="KW-0282">Flagellum</keyword>
<gene>
    <name evidence="6" type="primary">hag</name>
    <name evidence="6" type="ORF">Mal4_45680</name>
</gene>
<dbReference type="InterPro" id="IPR001492">
    <property type="entry name" value="Flagellin"/>
</dbReference>
<dbReference type="Pfam" id="PF00669">
    <property type="entry name" value="Flagellin_N"/>
    <property type="match status" value="1"/>
</dbReference>
<evidence type="ECO:0000256" key="1">
    <source>
        <dbReference type="ARBA" id="ARBA00005709"/>
    </source>
</evidence>
<comment type="function">
    <text evidence="3">Flagellin is the subunit protein which polymerizes to form the filaments of bacterial flagella.</text>
</comment>
<dbReference type="OrthoDB" id="9796789at2"/>
<dbReference type="InterPro" id="IPR001029">
    <property type="entry name" value="Flagellin_N"/>
</dbReference>
<feature type="domain" description="Flagellin C-terminal" evidence="5">
    <location>
        <begin position="385"/>
        <end position="471"/>
    </location>
</feature>
<feature type="domain" description="Flagellin N-terminal" evidence="4">
    <location>
        <begin position="7"/>
        <end position="142"/>
    </location>
</feature>
<evidence type="ECO:0000259" key="5">
    <source>
        <dbReference type="Pfam" id="PF00700"/>
    </source>
</evidence>
<keyword evidence="3" id="KW-0964">Secreted</keyword>
<comment type="subcellular location">
    <subcellularLocation>
        <location evidence="3">Secreted</location>
    </subcellularLocation>
    <subcellularLocation>
        <location evidence="3">Bacterial flagellum</location>
    </subcellularLocation>
</comment>
<keyword evidence="6" id="KW-0966">Cell projection</keyword>
<dbReference type="GO" id="GO:0009288">
    <property type="term" value="C:bacterial-type flagellum"/>
    <property type="evidence" value="ECO:0007669"/>
    <property type="project" value="UniProtKB-SubCell"/>
</dbReference>
<dbReference type="EMBL" id="CP036275">
    <property type="protein sequence ID" value="QDU40212.1"/>
    <property type="molecule type" value="Genomic_DNA"/>
</dbReference>
<dbReference type="Pfam" id="PF00700">
    <property type="entry name" value="Flagellin_C"/>
    <property type="match status" value="1"/>
</dbReference>
<evidence type="ECO:0000313" key="6">
    <source>
        <dbReference type="EMBL" id="QDU40212.1"/>
    </source>
</evidence>
<reference evidence="6 7" key="1">
    <citation type="submission" date="2019-02" db="EMBL/GenBank/DDBJ databases">
        <title>Deep-cultivation of Planctomycetes and their phenomic and genomic characterization uncovers novel biology.</title>
        <authorList>
            <person name="Wiegand S."/>
            <person name="Jogler M."/>
            <person name="Boedeker C."/>
            <person name="Pinto D."/>
            <person name="Vollmers J."/>
            <person name="Rivas-Marin E."/>
            <person name="Kohn T."/>
            <person name="Peeters S.H."/>
            <person name="Heuer A."/>
            <person name="Rast P."/>
            <person name="Oberbeckmann S."/>
            <person name="Bunk B."/>
            <person name="Jeske O."/>
            <person name="Meyerdierks A."/>
            <person name="Storesund J.E."/>
            <person name="Kallscheuer N."/>
            <person name="Luecker S."/>
            <person name="Lage O.M."/>
            <person name="Pohl T."/>
            <person name="Merkel B.J."/>
            <person name="Hornburger P."/>
            <person name="Mueller R.-W."/>
            <person name="Bruemmer F."/>
            <person name="Labrenz M."/>
            <person name="Spormann A.M."/>
            <person name="Op den Camp H."/>
            <person name="Overmann J."/>
            <person name="Amann R."/>
            <person name="Jetten M.S.M."/>
            <person name="Mascher T."/>
            <person name="Medema M.H."/>
            <person name="Devos D.P."/>
            <person name="Kaster A.-K."/>
            <person name="Ovreas L."/>
            <person name="Rohde M."/>
            <person name="Galperin M.Y."/>
            <person name="Jogler C."/>
        </authorList>
    </citation>
    <scope>NUCLEOTIDE SEQUENCE [LARGE SCALE GENOMIC DNA]</scope>
    <source>
        <strain evidence="6 7">Mal4</strain>
    </source>
</reference>